<dbReference type="InterPro" id="IPR011701">
    <property type="entry name" value="MFS"/>
</dbReference>
<dbReference type="SUPFAM" id="SSF103473">
    <property type="entry name" value="MFS general substrate transporter"/>
    <property type="match status" value="1"/>
</dbReference>
<comment type="subcellular location">
    <subcellularLocation>
        <location evidence="1">Membrane</location>
        <topology evidence="1">Multi-pass membrane protein</topology>
    </subcellularLocation>
</comment>
<feature type="transmembrane region" description="Helical" evidence="6">
    <location>
        <begin position="347"/>
        <end position="364"/>
    </location>
</feature>
<feature type="transmembrane region" description="Helical" evidence="6">
    <location>
        <begin position="412"/>
        <end position="438"/>
    </location>
</feature>
<dbReference type="Gene3D" id="1.20.1720.10">
    <property type="entry name" value="Multidrug resistance protein D"/>
    <property type="match status" value="1"/>
</dbReference>
<keyword evidence="3 6" id="KW-1133">Transmembrane helix</keyword>
<dbReference type="Proteomes" id="UP001182556">
    <property type="component" value="Unassembled WGS sequence"/>
</dbReference>
<dbReference type="PANTHER" id="PTHR23502:SF185">
    <property type="entry name" value="MAJOR FACILITATOR SUPERFAMILY (MFS) PROFILE DOMAIN-CONTAINING PROTEIN"/>
    <property type="match status" value="1"/>
</dbReference>
<dbReference type="PROSITE" id="PS50850">
    <property type="entry name" value="MFS"/>
    <property type="match status" value="1"/>
</dbReference>
<evidence type="ECO:0000313" key="8">
    <source>
        <dbReference type="EMBL" id="KAK1926855.1"/>
    </source>
</evidence>
<proteinExistence type="predicted"/>
<accession>A0AAD9L873</accession>
<evidence type="ECO:0000259" key="7">
    <source>
        <dbReference type="PROSITE" id="PS50850"/>
    </source>
</evidence>
<sequence length="517" mass="56544">MGGHDIEVTHERVVSRGDERQGRAASLPDNHPINALSAWRKFAILAVLSYSGFLANFSVAIIQVAFPALGHTFGVSPGLIPNTIGYNLLGIAAGPILIWNPLSKTLGRRPVYLLGSLFFIPCTVWMALSPSYISFAIARVVAGLVSSFSQTVPPATITDIFVKEVRGSKMSMFGVAVVIAPAVSPLFCGLIVNASSWRNLFWLILGLAGLQFVLFFIIVPETLWNPDVERALTLTSGSTLEDDKGVEQHVESASPASSPTTSGHVGAAWMPWQRPAEYMRIVLSPVLMVSTRHKPRLSRQLRFLPITLTSLYYGSIFAWSVGITIVWPQKAEKPPYSFAEVPLGASFLAFGIGGLLGKWSGGIVGDKVVQYFHRKTGHRQPEHRLWALLPILPLMLVSCCVIGLAYQRDLHYMLILVMGGSFFFALSAATGILQTYVLETYLAKSMDAMAVFNLFKSMWGFAISFFVVEPWATEHGYLAEYVTQGCLAAGVGGLLCLGLLWRGFELRRAQGMPVESR</sequence>
<evidence type="ECO:0000256" key="5">
    <source>
        <dbReference type="SAM" id="MobiDB-lite"/>
    </source>
</evidence>
<feature type="region of interest" description="Disordered" evidence="5">
    <location>
        <begin position="1"/>
        <end position="26"/>
    </location>
</feature>
<keyword evidence="9" id="KW-1185">Reference proteome</keyword>
<feature type="transmembrane region" description="Helical" evidence="6">
    <location>
        <begin position="481"/>
        <end position="501"/>
    </location>
</feature>
<feature type="compositionally biased region" description="Basic and acidic residues" evidence="5">
    <location>
        <begin position="1"/>
        <end position="22"/>
    </location>
</feature>
<feature type="transmembrane region" description="Helical" evidence="6">
    <location>
        <begin position="78"/>
        <end position="99"/>
    </location>
</feature>
<gene>
    <name evidence="8" type="ORF">DB88DRAFT_513968</name>
</gene>
<evidence type="ECO:0000313" key="9">
    <source>
        <dbReference type="Proteomes" id="UP001182556"/>
    </source>
</evidence>
<reference evidence="8" key="1">
    <citation type="submission" date="2023-02" db="EMBL/GenBank/DDBJ databases">
        <title>Identification and recombinant expression of a fungal hydrolase from Papiliotrema laurentii that hydrolyzes apple cutin and clears colloidal polyester polyurethane.</title>
        <authorList>
            <consortium name="DOE Joint Genome Institute"/>
            <person name="Roman V.A."/>
            <person name="Bojanowski C."/>
            <person name="Crable B.R."/>
            <person name="Wagner D.N."/>
            <person name="Hung C.S."/>
            <person name="Nadeau L.J."/>
            <person name="Schratz L."/>
            <person name="Haridas S."/>
            <person name="Pangilinan J."/>
            <person name="Lipzen A."/>
            <person name="Na H."/>
            <person name="Yan M."/>
            <person name="Ng V."/>
            <person name="Grigoriev I.V."/>
            <person name="Spatafora J.W."/>
            <person name="Barlow D."/>
            <person name="Biffinger J."/>
            <person name="Kelley-Loughnane N."/>
            <person name="Varaljay V.A."/>
            <person name="Crookes-Goodson W.J."/>
        </authorList>
    </citation>
    <scope>NUCLEOTIDE SEQUENCE</scope>
    <source>
        <strain evidence="8">5307AH</strain>
    </source>
</reference>
<feature type="transmembrane region" description="Helical" evidence="6">
    <location>
        <begin position="42"/>
        <end position="66"/>
    </location>
</feature>
<dbReference type="Pfam" id="PF07690">
    <property type="entry name" value="MFS_1"/>
    <property type="match status" value="1"/>
</dbReference>
<feature type="transmembrane region" description="Helical" evidence="6">
    <location>
        <begin position="200"/>
        <end position="219"/>
    </location>
</feature>
<organism evidence="8 9">
    <name type="scientific">Papiliotrema laurentii</name>
    <name type="common">Cryptococcus laurentii</name>
    <dbReference type="NCBI Taxonomy" id="5418"/>
    <lineage>
        <taxon>Eukaryota</taxon>
        <taxon>Fungi</taxon>
        <taxon>Dikarya</taxon>
        <taxon>Basidiomycota</taxon>
        <taxon>Agaricomycotina</taxon>
        <taxon>Tremellomycetes</taxon>
        <taxon>Tremellales</taxon>
        <taxon>Rhynchogastremaceae</taxon>
        <taxon>Papiliotrema</taxon>
    </lineage>
</organism>
<keyword evidence="2 6" id="KW-0812">Transmembrane</keyword>
<dbReference type="Gene3D" id="1.20.1250.20">
    <property type="entry name" value="MFS general substrate transporter like domains"/>
    <property type="match status" value="1"/>
</dbReference>
<feature type="transmembrane region" description="Helical" evidence="6">
    <location>
        <begin position="450"/>
        <end position="469"/>
    </location>
</feature>
<evidence type="ECO:0000256" key="6">
    <source>
        <dbReference type="SAM" id="Phobius"/>
    </source>
</evidence>
<feature type="transmembrane region" description="Helical" evidence="6">
    <location>
        <begin position="303"/>
        <end position="327"/>
    </location>
</feature>
<name>A0AAD9L873_PAPLA</name>
<dbReference type="EMBL" id="JAODAN010000001">
    <property type="protein sequence ID" value="KAK1926855.1"/>
    <property type="molecule type" value="Genomic_DNA"/>
</dbReference>
<evidence type="ECO:0000256" key="3">
    <source>
        <dbReference type="ARBA" id="ARBA00022989"/>
    </source>
</evidence>
<dbReference type="GO" id="GO:0005886">
    <property type="term" value="C:plasma membrane"/>
    <property type="evidence" value="ECO:0007669"/>
    <property type="project" value="TreeGrafter"/>
</dbReference>
<feature type="domain" description="Major facilitator superfamily (MFS) profile" evidence="7">
    <location>
        <begin position="44"/>
        <end position="510"/>
    </location>
</feature>
<dbReference type="InterPro" id="IPR036259">
    <property type="entry name" value="MFS_trans_sf"/>
</dbReference>
<feature type="transmembrane region" description="Helical" evidence="6">
    <location>
        <begin position="173"/>
        <end position="194"/>
    </location>
</feature>
<feature type="transmembrane region" description="Helical" evidence="6">
    <location>
        <begin position="134"/>
        <end position="152"/>
    </location>
</feature>
<protein>
    <submittedName>
        <fullName evidence="8">Major facilitator superfamily domain-containing protein</fullName>
    </submittedName>
</protein>
<feature type="transmembrane region" description="Helical" evidence="6">
    <location>
        <begin position="385"/>
        <end position="406"/>
    </location>
</feature>
<dbReference type="PANTHER" id="PTHR23502">
    <property type="entry name" value="MAJOR FACILITATOR SUPERFAMILY"/>
    <property type="match status" value="1"/>
</dbReference>
<dbReference type="AlphaFoldDB" id="A0AAD9L873"/>
<feature type="transmembrane region" description="Helical" evidence="6">
    <location>
        <begin position="111"/>
        <end position="128"/>
    </location>
</feature>
<evidence type="ECO:0000256" key="4">
    <source>
        <dbReference type="ARBA" id="ARBA00023136"/>
    </source>
</evidence>
<dbReference type="InterPro" id="IPR020846">
    <property type="entry name" value="MFS_dom"/>
</dbReference>
<evidence type="ECO:0000256" key="1">
    <source>
        <dbReference type="ARBA" id="ARBA00004141"/>
    </source>
</evidence>
<dbReference type="GO" id="GO:0022857">
    <property type="term" value="F:transmembrane transporter activity"/>
    <property type="evidence" value="ECO:0007669"/>
    <property type="project" value="InterPro"/>
</dbReference>
<keyword evidence="4 6" id="KW-0472">Membrane</keyword>
<evidence type="ECO:0000256" key="2">
    <source>
        <dbReference type="ARBA" id="ARBA00022692"/>
    </source>
</evidence>
<comment type="caution">
    <text evidence="8">The sequence shown here is derived from an EMBL/GenBank/DDBJ whole genome shotgun (WGS) entry which is preliminary data.</text>
</comment>